<sequence length="122" mass="12726">MTLKGSRKDGISRAAKHRRVQGVVKIDKKGSAKPRTRIATALLLFAETTLALAGQECGVLSQQGVLSLQALCGHLLPQRGHGGVGRTQLQAPVQRLAPEVGGAHPMSLDAVGGGRREGEEGC</sequence>
<evidence type="ECO:0000313" key="2">
    <source>
        <dbReference type="EMBL" id="TNN51054.1"/>
    </source>
</evidence>
<comment type="caution">
    <text evidence="2">The sequence shown here is derived from an EMBL/GenBank/DDBJ whole genome shotgun (WGS) entry which is preliminary data.</text>
</comment>
<dbReference type="EMBL" id="SRLO01000596">
    <property type="protein sequence ID" value="TNN51054.1"/>
    <property type="molecule type" value="Genomic_DNA"/>
</dbReference>
<reference evidence="2 3" key="1">
    <citation type="submission" date="2019-03" db="EMBL/GenBank/DDBJ databases">
        <title>First draft genome of Liparis tanakae, snailfish: a comprehensive survey of snailfish specific genes.</title>
        <authorList>
            <person name="Kim W."/>
            <person name="Song I."/>
            <person name="Jeong J.-H."/>
            <person name="Kim D."/>
            <person name="Kim S."/>
            <person name="Ryu S."/>
            <person name="Song J.Y."/>
            <person name="Lee S.K."/>
        </authorList>
    </citation>
    <scope>NUCLEOTIDE SEQUENCE [LARGE SCALE GENOMIC DNA]</scope>
    <source>
        <tissue evidence="2">Muscle</tissue>
    </source>
</reference>
<feature type="region of interest" description="Disordered" evidence="1">
    <location>
        <begin position="101"/>
        <end position="122"/>
    </location>
</feature>
<accession>A0A4Z2GEA6</accession>
<proteinExistence type="predicted"/>
<gene>
    <name evidence="2" type="ORF">EYF80_038735</name>
</gene>
<evidence type="ECO:0000313" key="3">
    <source>
        <dbReference type="Proteomes" id="UP000314294"/>
    </source>
</evidence>
<dbReference type="Proteomes" id="UP000314294">
    <property type="component" value="Unassembled WGS sequence"/>
</dbReference>
<organism evidence="2 3">
    <name type="scientific">Liparis tanakae</name>
    <name type="common">Tanaka's snailfish</name>
    <dbReference type="NCBI Taxonomy" id="230148"/>
    <lineage>
        <taxon>Eukaryota</taxon>
        <taxon>Metazoa</taxon>
        <taxon>Chordata</taxon>
        <taxon>Craniata</taxon>
        <taxon>Vertebrata</taxon>
        <taxon>Euteleostomi</taxon>
        <taxon>Actinopterygii</taxon>
        <taxon>Neopterygii</taxon>
        <taxon>Teleostei</taxon>
        <taxon>Neoteleostei</taxon>
        <taxon>Acanthomorphata</taxon>
        <taxon>Eupercaria</taxon>
        <taxon>Perciformes</taxon>
        <taxon>Cottioidei</taxon>
        <taxon>Cottales</taxon>
        <taxon>Liparidae</taxon>
        <taxon>Liparis</taxon>
    </lineage>
</organism>
<name>A0A4Z2GEA6_9TELE</name>
<dbReference type="AlphaFoldDB" id="A0A4Z2GEA6"/>
<evidence type="ECO:0000256" key="1">
    <source>
        <dbReference type="SAM" id="MobiDB-lite"/>
    </source>
</evidence>
<keyword evidence="3" id="KW-1185">Reference proteome</keyword>
<protein>
    <submittedName>
        <fullName evidence="2">Uncharacterized protein</fullName>
    </submittedName>
</protein>